<protein>
    <recommendedName>
        <fullName evidence="4 7">dTDP-4-dehydrorhamnose 3,5-epimerase</fullName>
        <ecNumber evidence="3 7">5.1.3.13</ecNumber>
    </recommendedName>
    <alternativeName>
        <fullName evidence="7">Thymidine diphospho-4-keto-rhamnose 3,5-epimerase</fullName>
    </alternativeName>
</protein>
<dbReference type="UniPathway" id="UPA00124"/>
<dbReference type="Pfam" id="PF00908">
    <property type="entry name" value="dTDP_sugar_isom"/>
    <property type="match status" value="1"/>
</dbReference>
<reference evidence="8 9" key="1">
    <citation type="journal article" date="2016" name="Nat. Commun.">
        <title>Thousands of microbial genomes shed light on interconnected biogeochemical processes in an aquifer system.</title>
        <authorList>
            <person name="Anantharaman K."/>
            <person name="Brown C.T."/>
            <person name="Hug L.A."/>
            <person name="Sharon I."/>
            <person name="Castelle C.J."/>
            <person name="Probst A.J."/>
            <person name="Thomas B.C."/>
            <person name="Singh A."/>
            <person name="Wilkins M.J."/>
            <person name="Karaoz U."/>
            <person name="Brodie E.L."/>
            <person name="Williams K.H."/>
            <person name="Hubbard S.S."/>
            <person name="Banfield J.F."/>
        </authorList>
    </citation>
    <scope>NUCLEOTIDE SEQUENCE [LARGE SCALE GENOMIC DNA]</scope>
</reference>
<comment type="function">
    <text evidence="2 7">Catalyzes the epimerization of the C3' and C5'positions of dTDP-6-deoxy-D-xylo-4-hexulose, forming dTDP-6-deoxy-L-lyxo-4-hexulose.</text>
</comment>
<evidence type="ECO:0000256" key="1">
    <source>
        <dbReference type="ARBA" id="ARBA00001298"/>
    </source>
</evidence>
<evidence type="ECO:0000256" key="4">
    <source>
        <dbReference type="ARBA" id="ARBA00019595"/>
    </source>
</evidence>
<sequence length="180" mass="20735">MRVVDSVLSGVMEFEPRVFQDERGDFFESYRKTTLVDCGVNVDFVQENQSRSRRHALRGMHYQIHQAQGKLVRVVVGEIFDVVVDLRRQSATFGKWFGTKLSAENRRILWVPEGFAHGFLALSEFADVLYKTTNYYAPEHERCLRWNDPTVGIAWPIETTPLLSAKDALGKSLRESECFD</sequence>
<feature type="site" description="Participates in a stacking interaction with the thymidine ring of dTDP-4-oxo-6-deoxyglucose" evidence="6">
    <location>
        <position position="136"/>
    </location>
</feature>
<proteinExistence type="inferred from homology"/>
<dbReference type="InterPro" id="IPR014710">
    <property type="entry name" value="RmlC-like_jellyroll"/>
</dbReference>
<dbReference type="AlphaFoldDB" id="A0A1F6VBU8"/>
<dbReference type="Proteomes" id="UP000179076">
    <property type="component" value="Unassembled WGS sequence"/>
</dbReference>
<keyword evidence="7" id="KW-0413">Isomerase</keyword>
<dbReference type="InterPro" id="IPR000888">
    <property type="entry name" value="RmlC-like"/>
</dbReference>
<evidence type="ECO:0000256" key="3">
    <source>
        <dbReference type="ARBA" id="ARBA00012098"/>
    </source>
</evidence>
<name>A0A1F6VBU8_9PROT</name>
<gene>
    <name evidence="8" type="ORF">A2W18_08205</name>
</gene>
<dbReference type="SUPFAM" id="SSF51182">
    <property type="entry name" value="RmlC-like cupins"/>
    <property type="match status" value="1"/>
</dbReference>
<evidence type="ECO:0000313" key="9">
    <source>
        <dbReference type="Proteomes" id="UP000179076"/>
    </source>
</evidence>
<dbReference type="PANTHER" id="PTHR21047:SF2">
    <property type="entry name" value="THYMIDINE DIPHOSPHO-4-KETO-RHAMNOSE 3,5-EPIMERASE"/>
    <property type="match status" value="1"/>
</dbReference>
<dbReference type="GO" id="GO:0019305">
    <property type="term" value="P:dTDP-rhamnose biosynthetic process"/>
    <property type="evidence" value="ECO:0007669"/>
    <property type="project" value="UniProtKB-UniRule"/>
</dbReference>
<dbReference type="GO" id="GO:0008830">
    <property type="term" value="F:dTDP-4-dehydrorhamnose 3,5-epimerase activity"/>
    <property type="evidence" value="ECO:0007669"/>
    <property type="project" value="UniProtKB-UniRule"/>
</dbReference>
<dbReference type="PANTHER" id="PTHR21047">
    <property type="entry name" value="DTDP-6-DEOXY-D-GLUCOSE-3,5 EPIMERASE"/>
    <property type="match status" value="1"/>
</dbReference>
<feature type="active site" description="Proton acceptor" evidence="5">
    <location>
        <position position="61"/>
    </location>
</feature>
<dbReference type="Gene3D" id="2.60.120.10">
    <property type="entry name" value="Jelly Rolls"/>
    <property type="match status" value="1"/>
</dbReference>
<comment type="similarity">
    <text evidence="7">Belongs to the dTDP-4-dehydrorhamnose 3,5-epimerase family.</text>
</comment>
<dbReference type="EMBL" id="MFSP01000070">
    <property type="protein sequence ID" value="OGI67054.1"/>
    <property type="molecule type" value="Genomic_DNA"/>
</dbReference>
<evidence type="ECO:0000256" key="6">
    <source>
        <dbReference type="PIRSR" id="PIRSR600888-3"/>
    </source>
</evidence>
<evidence type="ECO:0000256" key="5">
    <source>
        <dbReference type="PIRSR" id="PIRSR600888-1"/>
    </source>
</evidence>
<evidence type="ECO:0000256" key="7">
    <source>
        <dbReference type="RuleBase" id="RU364069"/>
    </source>
</evidence>
<comment type="subunit">
    <text evidence="7">Homodimer.</text>
</comment>
<dbReference type="EC" id="5.1.3.13" evidence="3 7"/>
<comment type="pathway">
    <text evidence="7">Carbohydrate biosynthesis; dTDP-L-rhamnose biosynthesis.</text>
</comment>
<feature type="active site" description="Proton donor" evidence="5">
    <location>
        <position position="130"/>
    </location>
</feature>
<dbReference type="NCBIfam" id="TIGR01221">
    <property type="entry name" value="rmlC"/>
    <property type="match status" value="1"/>
</dbReference>
<comment type="catalytic activity">
    <reaction evidence="1 7">
        <text>dTDP-4-dehydro-6-deoxy-alpha-D-glucose = dTDP-4-dehydro-beta-L-rhamnose</text>
        <dbReference type="Rhea" id="RHEA:16969"/>
        <dbReference type="ChEBI" id="CHEBI:57649"/>
        <dbReference type="ChEBI" id="CHEBI:62830"/>
        <dbReference type="EC" id="5.1.3.13"/>
    </reaction>
</comment>
<evidence type="ECO:0000256" key="2">
    <source>
        <dbReference type="ARBA" id="ARBA00001997"/>
    </source>
</evidence>
<dbReference type="GO" id="GO:0000271">
    <property type="term" value="P:polysaccharide biosynthetic process"/>
    <property type="evidence" value="ECO:0007669"/>
    <property type="project" value="TreeGrafter"/>
</dbReference>
<evidence type="ECO:0000313" key="8">
    <source>
        <dbReference type="EMBL" id="OGI67054.1"/>
    </source>
</evidence>
<comment type="caution">
    <text evidence="8">The sequence shown here is derived from an EMBL/GenBank/DDBJ whole genome shotgun (WGS) entry which is preliminary data.</text>
</comment>
<accession>A0A1F6VBU8</accession>
<dbReference type="CDD" id="cd00438">
    <property type="entry name" value="cupin_RmlC"/>
    <property type="match status" value="1"/>
</dbReference>
<organism evidence="8 9">
    <name type="scientific">Candidatus Muproteobacteria bacterium RBG_16_60_9</name>
    <dbReference type="NCBI Taxonomy" id="1817755"/>
    <lineage>
        <taxon>Bacteria</taxon>
        <taxon>Pseudomonadati</taxon>
        <taxon>Pseudomonadota</taxon>
        <taxon>Candidatus Muproteobacteria</taxon>
    </lineage>
</organism>
<dbReference type="InterPro" id="IPR011051">
    <property type="entry name" value="RmlC_Cupin_sf"/>
</dbReference>
<dbReference type="GO" id="GO:0005829">
    <property type="term" value="C:cytosol"/>
    <property type="evidence" value="ECO:0007669"/>
    <property type="project" value="TreeGrafter"/>
</dbReference>